<dbReference type="AlphaFoldDB" id="A0A8H3BWT4"/>
<evidence type="ECO:0000313" key="2">
    <source>
        <dbReference type="Proteomes" id="UP000663846"/>
    </source>
</evidence>
<proteinExistence type="predicted"/>
<dbReference type="EMBL" id="CAJMWS010000835">
    <property type="protein sequence ID" value="CAE6465710.1"/>
    <property type="molecule type" value="Genomic_DNA"/>
</dbReference>
<evidence type="ECO:0000313" key="1">
    <source>
        <dbReference type="EMBL" id="CAE6465710.1"/>
    </source>
</evidence>
<reference evidence="1" key="1">
    <citation type="submission" date="2021-01" db="EMBL/GenBank/DDBJ databases">
        <authorList>
            <person name="Kaushik A."/>
        </authorList>
    </citation>
    <scope>NUCLEOTIDE SEQUENCE</scope>
    <source>
        <strain evidence="1">AG1-1C</strain>
    </source>
</reference>
<organism evidence="1 2">
    <name type="scientific">Rhizoctonia solani</name>
    <dbReference type="NCBI Taxonomy" id="456999"/>
    <lineage>
        <taxon>Eukaryota</taxon>
        <taxon>Fungi</taxon>
        <taxon>Dikarya</taxon>
        <taxon>Basidiomycota</taxon>
        <taxon>Agaricomycotina</taxon>
        <taxon>Agaricomycetes</taxon>
        <taxon>Cantharellales</taxon>
        <taxon>Ceratobasidiaceae</taxon>
        <taxon>Rhizoctonia</taxon>
    </lineage>
</organism>
<evidence type="ECO:0008006" key="3">
    <source>
        <dbReference type="Google" id="ProtNLM"/>
    </source>
</evidence>
<name>A0A8H3BWT4_9AGAM</name>
<protein>
    <recommendedName>
        <fullName evidence="3">F-box domain-containing protein</fullName>
    </recommendedName>
</protein>
<gene>
    <name evidence="1" type="ORF">RDB_LOCUS166656</name>
</gene>
<feature type="non-terminal residue" evidence="1">
    <location>
        <position position="1"/>
    </location>
</feature>
<accession>A0A8H3BWT4</accession>
<comment type="caution">
    <text evidence="1">The sequence shown here is derived from an EMBL/GenBank/DDBJ whole genome shotgun (WGS) entry which is preliminary data.</text>
</comment>
<sequence length="266" mass="30643">MDVPNSSDPILRQWEETGEPLAVILAKYLKLSTFLETASLGTTAGKVQDDLVARIDWSLEVLYKTLYQQLKQTRATPAETRNRLVCSIFRVPEEILCEIFMDVIFTPAGNNWHQHLKISKRVRIIYQRLYSLFGVCAKWRDICLARPIFWSLVPMCDSFDSLWRPLSVELSFQRSGVQDLNLLVDTDVISFNRMEALNGITTHFARTRTLNIRSGMFPGLRQIFGLVMEHRAPEHVSQLSLCFVPEDHHAYIAKDNEQHLFKPPPP</sequence>
<dbReference type="Proteomes" id="UP000663846">
    <property type="component" value="Unassembled WGS sequence"/>
</dbReference>